<evidence type="ECO:0000313" key="4">
    <source>
        <dbReference type="Proteomes" id="UP000238350"/>
    </source>
</evidence>
<dbReference type="STRING" id="45607.A0A2T0FIN8"/>
<comment type="caution">
    <text evidence="3">The sequence shown here is derived from an EMBL/GenBank/DDBJ whole genome shotgun (WGS) entry which is preliminary data.</text>
</comment>
<dbReference type="EMBL" id="NDIQ01000021">
    <property type="protein sequence ID" value="PRT54850.1"/>
    <property type="molecule type" value="Genomic_DNA"/>
</dbReference>
<dbReference type="PANTHER" id="PTHR10188">
    <property type="entry name" value="L-ASPARAGINASE"/>
    <property type="match status" value="1"/>
</dbReference>
<dbReference type="GO" id="GO:0051604">
    <property type="term" value="P:protein maturation"/>
    <property type="evidence" value="ECO:0007669"/>
    <property type="project" value="TreeGrafter"/>
</dbReference>
<reference evidence="3 4" key="1">
    <citation type="submission" date="2017-04" db="EMBL/GenBank/DDBJ databases">
        <title>Genome sequencing of [Candida] sorbophila.</title>
        <authorList>
            <person name="Ahn J.O."/>
        </authorList>
    </citation>
    <scope>NUCLEOTIDE SEQUENCE [LARGE SCALE GENOMIC DNA]</scope>
    <source>
        <strain evidence="3 4">DS02</strain>
    </source>
</reference>
<dbReference type="AlphaFoldDB" id="A0A2T0FIN8"/>
<dbReference type="RefSeq" id="XP_024664795.1">
    <property type="nucleotide sequence ID" value="XM_024809027.1"/>
</dbReference>
<dbReference type="GO" id="GO:0004298">
    <property type="term" value="F:threonine-type endopeptidase activity"/>
    <property type="evidence" value="ECO:0007669"/>
    <property type="project" value="InterPro"/>
</dbReference>
<dbReference type="SUPFAM" id="SSF56235">
    <property type="entry name" value="N-terminal nucleophile aminohydrolases (Ntn hydrolases)"/>
    <property type="match status" value="1"/>
</dbReference>
<dbReference type="Gene3D" id="3.60.20.30">
    <property type="entry name" value="(Glycosyl)asparaginase"/>
    <property type="match status" value="1"/>
</dbReference>
<dbReference type="CDD" id="cd04514">
    <property type="entry name" value="Taspase1_like"/>
    <property type="match status" value="1"/>
</dbReference>
<keyword evidence="4" id="KW-1185">Reference proteome</keyword>
<protein>
    <submittedName>
        <fullName evidence="3">L-asparaginase</fullName>
    </submittedName>
</protein>
<accession>A0A2T0FIN8</accession>
<dbReference type="OrthoDB" id="77601at2759"/>
<evidence type="ECO:0000256" key="2">
    <source>
        <dbReference type="PIRSR" id="PIRSR600246-3"/>
    </source>
</evidence>
<organism evidence="3 4">
    <name type="scientific">Wickerhamiella sorbophila</name>
    <dbReference type="NCBI Taxonomy" id="45607"/>
    <lineage>
        <taxon>Eukaryota</taxon>
        <taxon>Fungi</taxon>
        <taxon>Dikarya</taxon>
        <taxon>Ascomycota</taxon>
        <taxon>Saccharomycotina</taxon>
        <taxon>Dipodascomycetes</taxon>
        <taxon>Dipodascales</taxon>
        <taxon>Trichomonascaceae</taxon>
        <taxon>Wickerhamiella</taxon>
    </lineage>
</organism>
<dbReference type="InterPro" id="IPR000246">
    <property type="entry name" value="Peptidase_T2"/>
</dbReference>
<feature type="active site" description="Nucleophile" evidence="1">
    <location>
        <position position="166"/>
    </location>
</feature>
<dbReference type="GeneID" id="36516218"/>
<proteinExistence type="predicted"/>
<dbReference type="Pfam" id="PF01112">
    <property type="entry name" value="Asparaginase_2"/>
    <property type="match status" value="1"/>
</dbReference>
<dbReference type="PANTHER" id="PTHR10188:SF8">
    <property type="entry name" value="THREONINE ASPARTASE 1"/>
    <property type="match status" value="1"/>
</dbReference>
<gene>
    <name evidence="3" type="ORF">B9G98_02470</name>
</gene>
<dbReference type="GO" id="GO:0005737">
    <property type="term" value="C:cytoplasm"/>
    <property type="evidence" value="ECO:0007669"/>
    <property type="project" value="TreeGrafter"/>
</dbReference>
<evidence type="ECO:0000313" key="3">
    <source>
        <dbReference type="EMBL" id="PRT54850.1"/>
    </source>
</evidence>
<feature type="site" description="Cleavage; by autolysis" evidence="2">
    <location>
        <begin position="165"/>
        <end position="166"/>
    </location>
</feature>
<dbReference type="Proteomes" id="UP000238350">
    <property type="component" value="Unassembled WGS sequence"/>
</dbReference>
<evidence type="ECO:0000256" key="1">
    <source>
        <dbReference type="PIRSR" id="PIRSR600246-1"/>
    </source>
</evidence>
<name>A0A2T0FIN8_9ASCO</name>
<dbReference type="InterPro" id="IPR037464">
    <property type="entry name" value="Taspase1"/>
</dbReference>
<sequence>MIVGVLLGAGPPVKKRTEKLLLALMKDVLSSLPMECENPTELAVQIAIQLENSPITNAGRGSSLNRDGEVECDACIVRLKNGRKVSASVGSVKGIRNPIRVPHKMLEHLELPKTDLGRPLFIAGQGAAEYAISQGLEQAKLATASQQRSHEYWQKLSEQVAPYQDTIGVIVATDTEIAVCSSSGGSILKIPGRIGSAAVPGAACDVDKGIAAVCSGFGEDMMACRLASLACSAGLDQLPSKLDLYDLQRQPYHGILRAEQVSGGWQLEAAHSTESFAFGWTKLGGKPFVKVSHQAALIGTFLSD</sequence>
<dbReference type="InterPro" id="IPR029055">
    <property type="entry name" value="Ntn_hydrolases_N"/>
</dbReference>